<evidence type="ECO:0000256" key="4">
    <source>
        <dbReference type="PROSITE-ProRule" id="PRU00175"/>
    </source>
</evidence>
<dbReference type="CDD" id="cd11725">
    <property type="entry name" value="ADDz_Dnmt3"/>
    <property type="match status" value="1"/>
</dbReference>
<dbReference type="OrthoDB" id="422362at2759"/>
<dbReference type="InterPro" id="IPR013083">
    <property type="entry name" value="Znf_RING/FYVE/PHD"/>
</dbReference>
<dbReference type="InterPro" id="IPR011011">
    <property type="entry name" value="Znf_FYVE_PHD"/>
</dbReference>
<gene>
    <name evidence="7" type="ORF">CCR75_001852</name>
</gene>
<dbReference type="AlphaFoldDB" id="A0A976FGC5"/>
<proteinExistence type="predicted"/>
<dbReference type="Proteomes" id="UP000294530">
    <property type="component" value="Unassembled WGS sequence"/>
</dbReference>
<accession>A0A976FGC5</accession>
<name>A0A976FGC5_BRELC</name>
<dbReference type="InterPro" id="IPR001841">
    <property type="entry name" value="Znf_RING"/>
</dbReference>
<sequence>MAFRGVLLKHVEAMSATGFHVVAIDAGLTLPACTFGCSSNLTNWSQQKVVVADSVTHKLLQVARLATVLLQSEERSVIWGVTHTLMPFENHPVGSVPLERYAVASMDKKEKTTFASLENTASLVTAVPLGDFSQHQPSKSTICAQSPYKICYCFQFRSDTEFDLFARTFKAFTRMQQYALLKCSVEMEIKQKYKSRRQKESIRLKVATRKAQHQKLPAPTKTDKQDKLCAKSQAKPKVKLVSPANTMLCILCRTQRPPDGPEHPKHPFVLKDGKGNEVHLCKVCLQRVLQKRFETPQGAKNSNNNTDSYCGLCAQPTAALLLKSIKACAHKICTRVYCLPCVEKLIGKAQSHEVLRIKNWLCPNCSTDKDTDFSTKFKFVDSFADSENSIRAPLKMKKKKRRREVDDYASVDEVEPESQISMDLSREMQPIDYAVTYFKFLFKREMKRDVGESEDVCFCCKDGGNVIECDWKGINNAFARCPKVYHEECLGYSVPDGKTWVCPRHRCQDCGIIARNSCRFCVTSYCDEHLPEEVTRLGSATKDIATSTYIMCNRCMRQIHVALKQKKIRPDFYSKLTRQWTHKQ</sequence>
<comment type="caution">
    <text evidence="7">The sequence shown here is derived from an EMBL/GenBank/DDBJ whole genome shotgun (WGS) entry which is preliminary data.</text>
</comment>
<keyword evidence="3" id="KW-0862">Zinc</keyword>
<feature type="domain" description="RING-type" evidence="6">
    <location>
        <begin position="310"/>
        <end position="366"/>
    </location>
</feature>
<evidence type="ECO:0000259" key="6">
    <source>
        <dbReference type="PROSITE" id="PS50089"/>
    </source>
</evidence>
<dbReference type="Gene3D" id="3.30.40.10">
    <property type="entry name" value="Zinc/RING finger domain, C3HC4 (zinc finger)"/>
    <property type="match status" value="1"/>
</dbReference>
<keyword evidence="2 4" id="KW-0863">Zinc-finger</keyword>
<dbReference type="SMART" id="SM00249">
    <property type="entry name" value="PHD"/>
    <property type="match status" value="2"/>
</dbReference>
<evidence type="ECO:0000256" key="5">
    <source>
        <dbReference type="SAM" id="MobiDB-lite"/>
    </source>
</evidence>
<organism evidence="7 8">
    <name type="scientific">Bremia lactucae</name>
    <name type="common">Lettuce downy mildew</name>
    <dbReference type="NCBI Taxonomy" id="4779"/>
    <lineage>
        <taxon>Eukaryota</taxon>
        <taxon>Sar</taxon>
        <taxon>Stramenopiles</taxon>
        <taxon>Oomycota</taxon>
        <taxon>Peronosporomycetes</taxon>
        <taxon>Peronosporales</taxon>
        <taxon>Peronosporaceae</taxon>
        <taxon>Bremia</taxon>
    </lineage>
</organism>
<dbReference type="SUPFAM" id="SSF57903">
    <property type="entry name" value="FYVE/PHD zinc finger"/>
    <property type="match status" value="1"/>
</dbReference>
<dbReference type="CDD" id="cd15568">
    <property type="entry name" value="PHD5_NSD"/>
    <property type="match status" value="1"/>
</dbReference>
<evidence type="ECO:0000256" key="1">
    <source>
        <dbReference type="ARBA" id="ARBA00022723"/>
    </source>
</evidence>
<reference evidence="7 8" key="1">
    <citation type="journal article" date="2021" name="Genome Biol.">
        <title>AFLAP: assembly-free linkage analysis pipeline using k-mers from genome sequencing data.</title>
        <authorList>
            <person name="Fletcher K."/>
            <person name="Zhang L."/>
            <person name="Gil J."/>
            <person name="Han R."/>
            <person name="Cavanaugh K."/>
            <person name="Michelmore R."/>
        </authorList>
    </citation>
    <scope>NUCLEOTIDE SEQUENCE [LARGE SCALE GENOMIC DNA]</scope>
    <source>
        <strain evidence="7 8">SF5</strain>
    </source>
</reference>
<keyword evidence="8" id="KW-1185">Reference proteome</keyword>
<dbReference type="GO" id="GO:0008270">
    <property type="term" value="F:zinc ion binding"/>
    <property type="evidence" value="ECO:0007669"/>
    <property type="project" value="UniProtKB-KW"/>
</dbReference>
<evidence type="ECO:0000313" key="8">
    <source>
        <dbReference type="Proteomes" id="UP000294530"/>
    </source>
</evidence>
<dbReference type="GeneID" id="94345624"/>
<dbReference type="KEGG" id="blac:94345624"/>
<evidence type="ECO:0000256" key="2">
    <source>
        <dbReference type="ARBA" id="ARBA00022771"/>
    </source>
</evidence>
<dbReference type="RefSeq" id="XP_067815761.1">
    <property type="nucleotide sequence ID" value="XM_067959953.1"/>
</dbReference>
<evidence type="ECO:0000313" key="7">
    <source>
        <dbReference type="EMBL" id="TDH66262.1"/>
    </source>
</evidence>
<protein>
    <recommendedName>
        <fullName evidence="6">RING-type domain-containing protein</fullName>
    </recommendedName>
</protein>
<dbReference type="PROSITE" id="PS50089">
    <property type="entry name" value="ZF_RING_2"/>
    <property type="match status" value="1"/>
</dbReference>
<feature type="region of interest" description="Disordered" evidence="5">
    <location>
        <begin position="207"/>
        <end position="228"/>
    </location>
</feature>
<dbReference type="EMBL" id="SHOA02000008">
    <property type="protein sequence ID" value="TDH66262.1"/>
    <property type="molecule type" value="Genomic_DNA"/>
</dbReference>
<evidence type="ECO:0000256" key="3">
    <source>
        <dbReference type="ARBA" id="ARBA00022833"/>
    </source>
</evidence>
<keyword evidence="1" id="KW-0479">Metal-binding</keyword>
<dbReference type="InterPro" id="IPR001965">
    <property type="entry name" value="Znf_PHD"/>
</dbReference>